<feature type="region of interest" description="Disordered" evidence="1">
    <location>
        <begin position="113"/>
        <end position="160"/>
    </location>
</feature>
<dbReference type="GO" id="GO:0006487">
    <property type="term" value="P:protein N-linked glycosylation"/>
    <property type="evidence" value="ECO:0007669"/>
    <property type="project" value="TreeGrafter"/>
</dbReference>
<reference evidence="3" key="1">
    <citation type="journal article" date="2014" name="Proc. Natl. Acad. Sci. U.S.A.">
        <title>Extensive sampling of basidiomycete genomes demonstrates inadequacy of the white-rot/brown-rot paradigm for wood decay fungi.</title>
        <authorList>
            <person name="Riley R."/>
            <person name="Salamov A.A."/>
            <person name="Brown D.W."/>
            <person name="Nagy L.G."/>
            <person name="Floudas D."/>
            <person name="Held B.W."/>
            <person name="Levasseur A."/>
            <person name="Lombard V."/>
            <person name="Morin E."/>
            <person name="Otillar R."/>
            <person name="Lindquist E.A."/>
            <person name="Sun H."/>
            <person name="LaButti K.M."/>
            <person name="Schmutz J."/>
            <person name="Jabbour D."/>
            <person name="Luo H."/>
            <person name="Baker S.E."/>
            <person name="Pisabarro A.G."/>
            <person name="Walton J.D."/>
            <person name="Blanchette R.A."/>
            <person name="Henrissat B."/>
            <person name="Martin F."/>
            <person name="Cullen D."/>
            <person name="Hibbett D.S."/>
            <person name="Grigoriev I.V."/>
        </authorList>
    </citation>
    <scope>NUCLEOTIDE SEQUENCE [LARGE SCALE GENOMIC DNA]</scope>
    <source>
        <strain evidence="3">CBS 339.88</strain>
    </source>
</reference>
<feature type="compositionally biased region" description="Low complexity" evidence="1">
    <location>
        <begin position="118"/>
        <end position="131"/>
    </location>
</feature>
<dbReference type="OrthoDB" id="2139606at2759"/>
<gene>
    <name evidence="2" type="ORF">GALMADRAFT_212843</name>
</gene>
<dbReference type="GO" id="GO:0034599">
    <property type="term" value="P:cellular response to oxidative stress"/>
    <property type="evidence" value="ECO:0007669"/>
    <property type="project" value="InterPro"/>
</dbReference>
<protein>
    <recommendedName>
        <fullName evidence="4">N-glycosylation protein EOS1</fullName>
    </recommendedName>
</protein>
<dbReference type="GO" id="GO:0005789">
    <property type="term" value="C:endoplasmic reticulum membrane"/>
    <property type="evidence" value="ECO:0007669"/>
    <property type="project" value="InterPro"/>
</dbReference>
<dbReference type="PANTHER" id="PTHR28147">
    <property type="entry name" value="N-GLYCOSYLATION PROTEIN EOS1"/>
    <property type="match status" value="1"/>
</dbReference>
<evidence type="ECO:0000313" key="2">
    <source>
        <dbReference type="EMBL" id="KDR72822.1"/>
    </source>
</evidence>
<name>A0A067SRZ3_GALM3</name>
<dbReference type="HOGENOM" id="CLU_038950_1_0_1"/>
<dbReference type="AlphaFoldDB" id="A0A067SRZ3"/>
<feature type="compositionally biased region" description="Acidic residues" evidence="1">
    <location>
        <begin position="222"/>
        <end position="231"/>
    </location>
</feature>
<feature type="region of interest" description="Disordered" evidence="1">
    <location>
        <begin position="266"/>
        <end position="295"/>
    </location>
</feature>
<sequence>MISSIDEQARSRLDKKEGSGFKIVSVTVARSNLGLVYNLHFSLCVLLQIQIASYLSFWHYSQRIFSAHDSNSNKHHPSYKETVKVARYNTPSPCSRIILADPLPPFERACERKPVYNSQSSSEESLSPSRPTQRRPPQPKRKPKRTQSSSNDLSGSSTGSKFVFTPAQVYPIASSRSSTSFLARKSVSSPLLFDLQTSPPPYTKHPFPVASSVPPSHMNSDSDTDDDRDEDDMIYTSRLGANARPASSSSQSLRSRIFGLASRNPSRVRDKPISTTPGVLCAGETEPETDEPISSRHLPTARIIPSSGPLVPPNTLERLTPLLFEFCRLLSIVPAIFGTLYNLYHIYRPPTYDNTIPNTRPPPERVDYFISALWAVLTGYQCLSLATGLLTRWRLYYPPLSTLVRLLALQGICWPGTHFTLTILEHEKRPVICWAVIGTFTCLSRSVQIWVTSNLWWEKKDDGGSGGPSGAAEESRRTYWKRWGGKWGGRRWDWKEVGVKCVLPPGIVYFVMAWAEQLRREWALQAAC</sequence>
<evidence type="ECO:0000256" key="1">
    <source>
        <dbReference type="SAM" id="MobiDB-lite"/>
    </source>
</evidence>
<feature type="compositionally biased region" description="Low complexity" evidence="1">
    <location>
        <begin position="146"/>
        <end position="160"/>
    </location>
</feature>
<accession>A0A067SRZ3</accession>
<dbReference type="Pfam" id="PF12326">
    <property type="entry name" value="EOS1"/>
    <property type="match status" value="1"/>
</dbReference>
<dbReference type="STRING" id="685588.A0A067SRZ3"/>
<proteinExistence type="predicted"/>
<evidence type="ECO:0008006" key="4">
    <source>
        <dbReference type="Google" id="ProtNLM"/>
    </source>
</evidence>
<keyword evidence="3" id="KW-1185">Reference proteome</keyword>
<dbReference type="PANTHER" id="PTHR28147:SF1">
    <property type="entry name" value="N-GLYCOSYLATION PROTEIN EOS1"/>
    <property type="match status" value="1"/>
</dbReference>
<dbReference type="InterPro" id="IPR021100">
    <property type="entry name" value="N-glycosylation_EOS1"/>
</dbReference>
<evidence type="ECO:0000313" key="3">
    <source>
        <dbReference type="Proteomes" id="UP000027222"/>
    </source>
</evidence>
<feature type="region of interest" description="Disordered" evidence="1">
    <location>
        <begin position="202"/>
        <end position="231"/>
    </location>
</feature>
<organism evidence="2 3">
    <name type="scientific">Galerina marginata (strain CBS 339.88)</name>
    <dbReference type="NCBI Taxonomy" id="685588"/>
    <lineage>
        <taxon>Eukaryota</taxon>
        <taxon>Fungi</taxon>
        <taxon>Dikarya</taxon>
        <taxon>Basidiomycota</taxon>
        <taxon>Agaricomycotina</taxon>
        <taxon>Agaricomycetes</taxon>
        <taxon>Agaricomycetidae</taxon>
        <taxon>Agaricales</taxon>
        <taxon>Agaricineae</taxon>
        <taxon>Strophariaceae</taxon>
        <taxon>Galerina</taxon>
    </lineage>
</organism>
<dbReference type="EMBL" id="KL142387">
    <property type="protein sequence ID" value="KDR72822.1"/>
    <property type="molecule type" value="Genomic_DNA"/>
</dbReference>
<dbReference type="Proteomes" id="UP000027222">
    <property type="component" value="Unassembled WGS sequence"/>
</dbReference>